<dbReference type="RefSeq" id="WP_123378602.1">
    <property type="nucleotide sequence ID" value="NZ_RJKN01000001.1"/>
</dbReference>
<proteinExistence type="predicted"/>
<evidence type="ECO:0000313" key="2">
    <source>
        <dbReference type="EMBL" id="ROP45935.1"/>
    </source>
</evidence>
<organism evidence="2 3">
    <name type="scientific">Pseudokineococcus lusitanus</name>
    <dbReference type="NCBI Taxonomy" id="763993"/>
    <lineage>
        <taxon>Bacteria</taxon>
        <taxon>Bacillati</taxon>
        <taxon>Actinomycetota</taxon>
        <taxon>Actinomycetes</taxon>
        <taxon>Kineosporiales</taxon>
        <taxon>Kineosporiaceae</taxon>
        <taxon>Pseudokineococcus</taxon>
    </lineage>
</organism>
<evidence type="ECO:0000313" key="3">
    <source>
        <dbReference type="Proteomes" id="UP000276232"/>
    </source>
</evidence>
<gene>
    <name evidence="2" type="ORF">EDC03_0550</name>
</gene>
<keyword evidence="3" id="KW-1185">Reference proteome</keyword>
<reference evidence="2 3" key="1">
    <citation type="journal article" date="2015" name="Stand. Genomic Sci.">
        <title>Genomic Encyclopedia of Bacterial and Archaeal Type Strains, Phase III: the genomes of soil and plant-associated and newly described type strains.</title>
        <authorList>
            <person name="Whitman W.B."/>
            <person name="Woyke T."/>
            <person name="Klenk H.P."/>
            <person name="Zhou Y."/>
            <person name="Lilburn T.G."/>
            <person name="Beck B.J."/>
            <person name="De Vos P."/>
            <person name="Vandamme P."/>
            <person name="Eisen J.A."/>
            <person name="Garrity G."/>
            <person name="Hugenholtz P."/>
            <person name="Kyrpides N.C."/>
        </authorList>
    </citation>
    <scope>NUCLEOTIDE SEQUENCE [LARGE SCALE GENOMIC DNA]</scope>
    <source>
        <strain evidence="2 3">CECT 7306</strain>
    </source>
</reference>
<feature type="region of interest" description="Disordered" evidence="1">
    <location>
        <begin position="1"/>
        <end position="26"/>
    </location>
</feature>
<protein>
    <submittedName>
        <fullName evidence="2">Uncharacterized protein</fullName>
    </submittedName>
</protein>
<dbReference type="AlphaFoldDB" id="A0A3N1HTT6"/>
<dbReference type="EMBL" id="RJKN01000001">
    <property type="protein sequence ID" value="ROP45935.1"/>
    <property type="molecule type" value="Genomic_DNA"/>
</dbReference>
<name>A0A3N1HTT6_9ACTN</name>
<accession>A0A3N1HTT6</accession>
<dbReference type="InParanoid" id="A0A3N1HTT6"/>
<sequence length="113" mass="12568">MTEQSDTTAVDLADEAGLPEGSDQRYDFLDDAEGLDISRWEVMTEVKVRQPGSRLSDDDMRSAVIEDLLHEVADKLRIVVSAVAVDPADHPDAWRARTVTAPGRFLRLDVDDE</sequence>
<dbReference type="Proteomes" id="UP000276232">
    <property type="component" value="Unassembled WGS sequence"/>
</dbReference>
<evidence type="ECO:0000256" key="1">
    <source>
        <dbReference type="SAM" id="MobiDB-lite"/>
    </source>
</evidence>
<comment type="caution">
    <text evidence="2">The sequence shown here is derived from an EMBL/GenBank/DDBJ whole genome shotgun (WGS) entry which is preliminary data.</text>
</comment>